<evidence type="ECO:0008006" key="3">
    <source>
        <dbReference type="Google" id="ProtNLM"/>
    </source>
</evidence>
<evidence type="ECO:0000313" key="1">
    <source>
        <dbReference type="EMBL" id="GFH38851.1"/>
    </source>
</evidence>
<proteinExistence type="predicted"/>
<keyword evidence="2" id="KW-1185">Reference proteome</keyword>
<name>A0A6A0B2S8_9ACTN</name>
<accession>A0A6A0B2S8</accession>
<evidence type="ECO:0000313" key="2">
    <source>
        <dbReference type="Proteomes" id="UP000484988"/>
    </source>
</evidence>
<gene>
    <name evidence="1" type="ORF">SCWH03_51130</name>
</gene>
<protein>
    <recommendedName>
        <fullName evidence="3">Transcriptional regulator</fullName>
    </recommendedName>
</protein>
<dbReference type="RefSeq" id="WP_254076988.1">
    <property type="nucleotide sequence ID" value="NZ_BLLG01000020.1"/>
</dbReference>
<reference evidence="1 2" key="1">
    <citation type="submission" date="2020-02" db="EMBL/GenBank/DDBJ databases">
        <title>Whole Genome Shotgun Sequence of Streptomyces sp. strain CWH03.</title>
        <authorList>
            <person name="Dohra H."/>
            <person name="Kodani S."/>
            <person name="Yamamura H."/>
        </authorList>
    </citation>
    <scope>NUCLEOTIDE SEQUENCE [LARGE SCALE GENOMIC DNA]</scope>
    <source>
        <strain evidence="1 2">CWH03</strain>
    </source>
</reference>
<comment type="caution">
    <text evidence="1">The sequence shown here is derived from an EMBL/GenBank/DDBJ whole genome shotgun (WGS) entry which is preliminary data.</text>
</comment>
<organism evidence="1 2">
    <name type="scientific">Streptomyces pacificus</name>
    <dbReference type="NCBI Taxonomy" id="2705029"/>
    <lineage>
        <taxon>Bacteria</taxon>
        <taxon>Bacillati</taxon>
        <taxon>Actinomycetota</taxon>
        <taxon>Actinomycetes</taxon>
        <taxon>Kitasatosporales</taxon>
        <taxon>Streptomycetaceae</taxon>
        <taxon>Streptomyces</taxon>
    </lineage>
</organism>
<dbReference type="AlphaFoldDB" id="A0A6A0B2S8"/>
<dbReference type="Proteomes" id="UP000484988">
    <property type="component" value="Unassembled WGS sequence"/>
</dbReference>
<dbReference type="EMBL" id="BLLG01000020">
    <property type="protein sequence ID" value="GFH38851.1"/>
    <property type="molecule type" value="Genomic_DNA"/>
</dbReference>
<sequence>MAKREPNEALGRLLTESRWTYRQFARAVNRVGTEMGTPLRYDESAVSHWLGGTVPRGAVRVCVLEALSRRLGRPVTHAEAGLPVPRDHSSSTAADTVEGLIDLGRQDSAPWKAHVDRVEVRDLRLWAVAAAQ</sequence>